<dbReference type="Pfam" id="PF01494">
    <property type="entry name" value="FAD_binding_3"/>
    <property type="match status" value="1"/>
</dbReference>
<evidence type="ECO:0000259" key="5">
    <source>
        <dbReference type="Pfam" id="PF01494"/>
    </source>
</evidence>
<evidence type="ECO:0000313" key="6">
    <source>
        <dbReference type="EMBL" id="KAG9319234.1"/>
    </source>
</evidence>
<dbReference type="InterPro" id="IPR002938">
    <property type="entry name" value="FAD-bd"/>
</dbReference>
<organism evidence="6 7">
    <name type="scientific">Mortierella alpina</name>
    <name type="common">Oleaginous fungus</name>
    <name type="synonym">Mortierella renispora</name>
    <dbReference type="NCBI Taxonomy" id="64518"/>
    <lineage>
        <taxon>Eukaryota</taxon>
        <taxon>Fungi</taxon>
        <taxon>Fungi incertae sedis</taxon>
        <taxon>Mucoromycota</taxon>
        <taxon>Mortierellomycotina</taxon>
        <taxon>Mortierellomycetes</taxon>
        <taxon>Mortierellales</taxon>
        <taxon>Mortierellaceae</taxon>
        <taxon>Mortierella</taxon>
    </lineage>
</organism>
<evidence type="ECO:0000256" key="1">
    <source>
        <dbReference type="ARBA" id="ARBA00007992"/>
    </source>
</evidence>
<sequence length="427" mass="47885">MTSQPLKVIIVGSGIGGLITAIMLDRAGIEYVILEKRKTHSVIGSAIAFTAVVLRVLEQIGLYEDIHKISKEFSRTTISMQDGKVIGVLDGEFAQERYGYYNAVEYAPYIMARPDLMNLLLSRVDQSKILMGKKVLNVIEQPEDVEGSSKDDLSKWVSVHCSDGCQYLGNIVIGCDGAYSAVRQRMYQNLQSKGTHVPKIDFAPFRFDQHCVVGVSKPLDPEVYTILQKTFCEFDVILAKDFSYSIWLMPLNNNRISWMINGKMFTPQAANKKDAKNQLEENFKFSEWGPEAAEELCDKVRLATRLFLSVSQRHKCGQGATQAILDAVVLVDLLHSLPSTSTRDISEAFKKYRALRYDTAKSAVTASRQGGALFSAKGFLMDLLRAFTFKYMPRWLYLWTSDRIQASRPILAFLPSVPDRGSVKSLA</sequence>
<keyword evidence="2" id="KW-0285">Flavoprotein</keyword>
<evidence type="ECO:0000256" key="2">
    <source>
        <dbReference type="ARBA" id="ARBA00022630"/>
    </source>
</evidence>
<reference evidence="6" key="1">
    <citation type="submission" date="2021-07" db="EMBL/GenBank/DDBJ databases">
        <title>Draft genome of Mortierella alpina, strain LL118, isolated from an aspen leaf litter sample.</title>
        <authorList>
            <person name="Yang S."/>
            <person name="Vinatzer B.A."/>
        </authorList>
    </citation>
    <scope>NUCLEOTIDE SEQUENCE</scope>
    <source>
        <strain evidence="6">LL118</strain>
    </source>
</reference>
<feature type="domain" description="FAD-binding" evidence="5">
    <location>
        <begin position="7"/>
        <end position="253"/>
    </location>
</feature>
<dbReference type="PRINTS" id="PR00420">
    <property type="entry name" value="RNGMNOXGNASE"/>
</dbReference>
<dbReference type="GO" id="GO:0004497">
    <property type="term" value="F:monooxygenase activity"/>
    <property type="evidence" value="ECO:0007669"/>
    <property type="project" value="InterPro"/>
</dbReference>
<evidence type="ECO:0000313" key="7">
    <source>
        <dbReference type="Proteomes" id="UP000717515"/>
    </source>
</evidence>
<dbReference type="EMBL" id="JAIFTL010000531">
    <property type="protein sequence ID" value="KAG9319234.1"/>
    <property type="molecule type" value="Genomic_DNA"/>
</dbReference>
<dbReference type="PANTHER" id="PTHR47356">
    <property type="entry name" value="FAD-DEPENDENT MONOOXYGENASE ASQG-RELATED"/>
    <property type="match status" value="1"/>
</dbReference>
<proteinExistence type="inferred from homology"/>
<keyword evidence="3" id="KW-0274">FAD</keyword>
<dbReference type="GO" id="GO:0071949">
    <property type="term" value="F:FAD binding"/>
    <property type="evidence" value="ECO:0007669"/>
    <property type="project" value="InterPro"/>
</dbReference>
<dbReference type="SUPFAM" id="SSF51905">
    <property type="entry name" value="FAD/NAD(P)-binding domain"/>
    <property type="match status" value="1"/>
</dbReference>
<dbReference type="AlphaFoldDB" id="A0A9P7ZWF9"/>
<keyword evidence="4" id="KW-0560">Oxidoreductase</keyword>
<dbReference type="Gene3D" id="3.50.50.60">
    <property type="entry name" value="FAD/NAD(P)-binding domain"/>
    <property type="match status" value="1"/>
</dbReference>
<protein>
    <recommendedName>
        <fullName evidence="5">FAD-binding domain-containing protein</fullName>
    </recommendedName>
</protein>
<dbReference type="InterPro" id="IPR050562">
    <property type="entry name" value="FAD_mOase_fung"/>
</dbReference>
<dbReference type="PANTHER" id="PTHR47356:SF2">
    <property type="entry name" value="FAD-BINDING DOMAIN-CONTAINING PROTEIN-RELATED"/>
    <property type="match status" value="1"/>
</dbReference>
<name>A0A9P7ZWF9_MORAP</name>
<comment type="similarity">
    <text evidence="1">Belongs to the paxM FAD-dependent monooxygenase family.</text>
</comment>
<accession>A0A9P7ZWF9</accession>
<gene>
    <name evidence="6" type="ORF">KVV02_006319</name>
</gene>
<evidence type="ECO:0000256" key="4">
    <source>
        <dbReference type="ARBA" id="ARBA00023002"/>
    </source>
</evidence>
<dbReference type="InterPro" id="IPR036188">
    <property type="entry name" value="FAD/NAD-bd_sf"/>
</dbReference>
<comment type="caution">
    <text evidence="6">The sequence shown here is derived from an EMBL/GenBank/DDBJ whole genome shotgun (WGS) entry which is preliminary data.</text>
</comment>
<evidence type="ECO:0000256" key="3">
    <source>
        <dbReference type="ARBA" id="ARBA00022827"/>
    </source>
</evidence>
<dbReference type="Proteomes" id="UP000717515">
    <property type="component" value="Unassembled WGS sequence"/>
</dbReference>